<dbReference type="InterPro" id="IPR011010">
    <property type="entry name" value="DNA_brk_join_enz"/>
</dbReference>
<dbReference type="GO" id="GO:0006310">
    <property type="term" value="P:DNA recombination"/>
    <property type="evidence" value="ECO:0007669"/>
    <property type="project" value="UniProtKB-KW"/>
</dbReference>
<keyword evidence="2" id="KW-0238">DNA-binding</keyword>
<evidence type="ECO:0000313" key="6">
    <source>
        <dbReference type="RefSeq" id="XP_018325811.1"/>
    </source>
</evidence>
<evidence type="ECO:0000313" key="5">
    <source>
        <dbReference type="Proteomes" id="UP000192223"/>
    </source>
</evidence>
<dbReference type="InterPro" id="IPR010998">
    <property type="entry name" value="Integrase_recombinase_N"/>
</dbReference>
<name>A0A1W4WPG3_AGRPL</name>
<keyword evidence="5" id="KW-1185">Reference proteome</keyword>
<dbReference type="InParanoid" id="A0A1W4WPG3"/>
<dbReference type="RefSeq" id="XP_018325811.1">
    <property type="nucleotide sequence ID" value="XM_018470309.2"/>
</dbReference>
<keyword evidence="3" id="KW-0233">DNA recombination</keyword>
<dbReference type="GO" id="GO:0003677">
    <property type="term" value="F:DNA binding"/>
    <property type="evidence" value="ECO:0007669"/>
    <property type="project" value="UniProtKB-KW"/>
</dbReference>
<dbReference type="PANTHER" id="PTHR35617:SF3">
    <property type="entry name" value="CORE-BINDING (CB) DOMAIN-CONTAINING PROTEIN"/>
    <property type="match status" value="1"/>
</dbReference>
<reference evidence="6" key="1">
    <citation type="submission" date="2025-08" db="UniProtKB">
        <authorList>
            <consortium name="RefSeq"/>
        </authorList>
    </citation>
    <scope>IDENTIFICATION</scope>
    <source>
        <tissue evidence="6">Entire body</tissue>
    </source>
</reference>
<dbReference type="Gene3D" id="1.10.443.10">
    <property type="entry name" value="Intergrase catalytic core"/>
    <property type="match status" value="1"/>
</dbReference>
<dbReference type="SUPFAM" id="SSF56349">
    <property type="entry name" value="DNA breaking-rejoining enzymes"/>
    <property type="match status" value="1"/>
</dbReference>
<evidence type="ECO:0000256" key="2">
    <source>
        <dbReference type="ARBA" id="ARBA00023125"/>
    </source>
</evidence>
<feature type="domain" description="Tyr recombinase" evidence="4">
    <location>
        <begin position="118"/>
        <end position="327"/>
    </location>
</feature>
<protein>
    <submittedName>
        <fullName evidence="6">Uncharacterized protein LOC108737453</fullName>
    </submittedName>
</protein>
<evidence type="ECO:0000256" key="1">
    <source>
        <dbReference type="ARBA" id="ARBA00022908"/>
    </source>
</evidence>
<dbReference type="AlphaFoldDB" id="A0A1W4WPG3"/>
<evidence type="ECO:0000256" key="3">
    <source>
        <dbReference type="ARBA" id="ARBA00023172"/>
    </source>
</evidence>
<dbReference type="Proteomes" id="UP000192223">
    <property type="component" value="Unplaced"/>
</dbReference>
<accession>A0A1W4WPG3</accession>
<dbReference type="InterPro" id="IPR002104">
    <property type="entry name" value="Integrase_catalytic"/>
</dbReference>
<dbReference type="STRING" id="224129.A0A1W4WPG3"/>
<dbReference type="PANTHER" id="PTHR35617">
    <property type="entry name" value="PHAGE_INTEGRASE DOMAIN-CONTAINING PROTEIN"/>
    <property type="match status" value="1"/>
</dbReference>
<proteinExistence type="predicted"/>
<dbReference type="PROSITE" id="PS51898">
    <property type="entry name" value="TYR_RECOMBINASE"/>
    <property type="match status" value="1"/>
</dbReference>
<dbReference type="GO" id="GO:0015074">
    <property type="term" value="P:DNA integration"/>
    <property type="evidence" value="ECO:0007669"/>
    <property type="project" value="UniProtKB-KW"/>
</dbReference>
<dbReference type="GeneID" id="108737453"/>
<dbReference type="Pfam" id="PF02899">
    <property type="entry name" value="Phage_int_SAM_1"/>
    <property type="match status" value="1"/>
</dbReference>
<dbReference type="OrthoDB" id="6764752at2759"/>
<dbReference type="KEGG" id="apln:108737453"/>
<dbReference type="Pfam" id="PF00589">
    <property type="entry name" value="Phage_integrase"/>
    <property type="match status" value="1"/>
</dbReference>
<organism evidence="5 6">
    <name type="scientific">Agrilus planipennis</name>
    <name type="common">Emerald ash borer</name>
    <name type="synonym">Agrilus marcopoli</name>
    <dbReference type="NCBI Taxonomy" id="224129"/>
    <lineage>
        <taxon>Eukaryota</taxon>
        <taxon>Metazoa</taxon>
        <taxon>Ecdysozoa</taxon>
        <taxon>Arthropoda</taxon>
        <taxon>Hexapoda</taxon>
        <taxon>Insecta</taxon>
        <taxon>Pterygota</taxon>
        <taxon>Neoptera</taxon>
        <taxon>Endopterygota</taxon>
        <taxon>Coleoptera</taxon>
        <taxon>Polyphaga</taxon>
        <taxon>Elateriformia</taxon>
        <taxon>Buprestoidea</taxon>
        <taxon>Buprestidae</taxon>
        <taxon>Agrilinae</taxon>
        <taxon>Agrilus</taxon>
    </lineage>
</organism>
<keyword evidence="1" id="KW-0229">DNA integration</keyword>
<dbReference type="InterPro" id="IPR004107">
    <property type="entry name" value="Integrase_SAM-like_N"/>
</dbReference>
<sequence length="327" mass="36913">MVTAYPGCRALIRKSLELRGTPKTAIEVCLASITSSTIKQYNTGLKLWYRYCQSRNESCFTASTPNVLEFLQEQYNRGVSYGTLNCYRSAVAQLLGPSLAEDVRVKRFFKGVFHLKPSLPKYDNTWDPSLVLNYLRSQINENISLEQLSYKLAMLLALVSAQRVQTLSLIELKDIKISSLGVQIFIRDLIKTSAPNRTQPIISLPFYKDEEAVCVATTLLFYINSTRAIRNSACNKLLVTFKKPYHNASTQTISRWIRKVMVMAGIESTVYSSHSTRHASTSLADRKGISLDTIRLAAGWTEHSKTFAAFYKRPVCDSYAFARAILQ</sequence>
<dbReference type="InterPro" id="IPR013762">
    <property type="entry name" value="Integrase-like_cat_sf"/>
</dbReference>
<dbReference type="Gene3D" id="1.10.150.130">
    <property type="match status" value="1"/>
</dbReference>
<gene>
    <name evidence="6" type="primary">LOC108737453</name>
</gene>
<evidence type="ECO:0000259" key="4">
    <source>
        <dbReference type="PROSITE" id="PS51898"/>
    </source>
</evidence>